<dbReference type="Proteomes" id="UP000000268">
    <property type="component" value="Plasmid pREB5"/>
</dbReference>
<keyword evidence="2" id="KW-1185">Reference proteome</keyword>
<dbReference type="EMBL" id="CP000842">
    <property type="protein sequence ID" value="ABW32832.1"/>
    <property type="molecule type" value="Genomic_DNA"/>
</dbReference>
<dbReference type="KEGG" id="amr:AM1_E0062"/>
<gene>
    <name evidence="1" type="ordered locus">AM1_E0062</name>
</gene>
<geneLocation type="plasmid" evidence="1 2">
    <name>pREB5</name>
</geneLocation>
<dbReference type="AlphaFoldDB" id="A8ZP96"/>
<sequence length="50" mass="5407">MVCCFAIGLIAGYFIGRNAGLGVVCDQAEFLCKLGRVDGKIQLDVRVIEM</sequence>
<dbReference type="HOGENOM" id="CLU_3113339_0_0_3"/>
<proteinExistence type="predicted"/>
<evidence type="ECO:0000313" key="1">
    <source>
        <dbReference type="EMBL" id="ABW32832.1"/>
    </source>
</evidence>
<organism evidence="1 2">
    <name type="scientific">Acaryochloris marina (strain MBIC 11017)</name>
    <dbReference type="NCBI Taxonomy" id="329726"/>
    <lineage>
        <taxon>Bacteria</taxon>
        <taxon>Bacillati</taxon>
        <taxon>Cyanobacteriota</taxon>
        <taxon>Cyanophyceae</taxon>
        <taxon>Acaryochloridales</taxon>
        <taxon>Acaryochloridaceae</taxon>
        <taxon>Acaryochloris</taxon>
    </lineage>
</organism>
<accession>A8ZP96</accession>
<name>A8ZP96_ACAM1</name>
<evidence type="ECO:0000313" key="2">
    <source>
        <dbReference type="Proteomes" id="UP000000268"/>
    </source>
</evidence>
<protein>
    <submittedName>
        <fullName evidence="1">Uncharacterized protein</fullName>
    </submittedName>
</protein>
<keyword evidence="1" id="KW-0614">Plasmid</keyword>
<reference evidence="1 2" key="1">
    <citation type="journal article" date="2008" name="Proc. Natl. Acad. Sci. U.S.A.">
        <title>Niche adaptation and genome expansion in the chlorophyll d-producing cyanobacterium Acaryochloris marina.</title>
        <authorList>
            <person name="Swingley W.D."/>
            <person name="Chen M."/>
            <person name="Cheung P.C."/>
            <person name="Conrad A.L."/>
            <person name="Dejesa L.C."/>
            <person name="Hao J."/>
            <person name="Honchak B.M."/>
            <person name="Karbach L.E."/>
            <person name="Kurdoglu A."/>
            <person name="Lahiri S."/>
            <person name="Mastrian S.D."/>
            <person name="Miyashita H."/>
            <person name="Page L."/>
            <person name="Ramakrishna P."/>
            <person name="Satoh S."/>
            <person name="Sattley W.M."/>
            <person name="Shimada Y."/>
            <person name="Taylor H.L."/>
            <person name="Tomo T."/>
            <person name="Tsuchiya T."/>
            <person name="Wang Z.T."/>
            <person name="Raymond J."/>
            <person name="Mimuro M."/>
            <person name="Blankenship R.E."/>
            <person name="Touchman J.W."/>
        </authorList>
    </citation>
    <scope>NUCLEOTIDE SEQUENCE [LARGE SCALE GENOMIC DNA]</scope>
    <source>
        <strain evidence="2">MBIC 11017</strain>
        <plasmid evidence="2">Plasmid pREB5</plasmid>
    </source>
</reference>